<dbReference type="AlphaFoldDB" id="C7RKY1"/>
<protein>
    <submittedName>
        <fullName evidence="1">Uncharacterized protein</fullName>
    </submittedName>
</protein>
<reference evidence="1" key="1">
    <citation type="submission" date="2009-08" db="EMBL/GenBank/DDBJ databases">
        <authorList>
            <consortium name="US DOE Joint Genome Institute"/>
            <person name="Lucas S."/>
            <person name="Copeland A."/>
            <person name="Lapidus A."/>
            <person name="Glavina del Rio T."/>
            <person name="Dalin E."/>
            <person name="Tice H."/>
            <person name="Bruce D."/>
            <person name="Barry K."/>
            <person name="Pitluck S."/>
            <person name="Lowry S."/>
            <person name="Larimer F."/>
            <person name="Land M."/>
            <person name="Hauser L."/>
            <person name="Kyrpides N."/>
            <person name="Ivanova N."/>
            <person name="McMahon K.D."/>
            <person name="Hugenholtz P."/>
        </authorList>
    </citation>
    <scope>NUCLEOTIDE SEQUENCE</scope>
    <source>
        <strain evidence="1">UW-1</strain>
    </source>
</reference>
<dbReference type="HOGENOM" id="CLU_452459_0_0_4"/>
<proteinExistence type="predicted"/>
<reference evidence="1" key="2">
    <citation type="submission" date="2009-09" db="EMBL/GenBank/DDBJ databases">
        <title>Complete sequence of chromosome of Candidatus Accumulibacter phosphatis clade IIA str. UW-1.</title>
        <authorList>
            <consortium name="US DOE Joint Genome Institute"/>
            <person name="Martin H.G."/>
            <person name="Ivanova N."/>
            <person name="Kunin V."/>
            <person name="Warnecke F."/>
            <person name="Barry K."/>
            <person name="He S."/>
            <person name="Salamov A."/>
            <person name="Szeto E."/>
            <person name="Dalin E."/>
            <person name="Pangilinan J.L."/>
            <person name="Lapidus A."/>
            <person name="Lowry S."/>
            <person name="Kyrpides N.C."/>
            <person name="McMahon K.D."/>
            <person name="Hugenholtz P."/>
        </authorList>
    </citation>
    <scope>NUCLEOTIDE SEQUENCE [LARGE SCALE GENOMIC DNA]</scope>
    <source>
        <strain evidence="1">UW-1</strain>
    </source>
</reference>
<dbReference type="KEGG" id="app:CAP2UW1_0452"/>
<accession>C7RKY1</accession>
<organism evidence="1">
    <name type="scientific">Accumulibacter regalis</name>
    <dbReference type="NCBI Taxonomy" id="522306"/>
    <lineage>
        <taxon>Bacteria</taxon>
        <taxon>Pseudomonadati</taxon>
        <taxon>Pseudomonadota</taxon>
        <taxon>Betaproteobacteria</taxon>
        <taxon>Candidatus Accumulibacter</taxon>
    </lineage>
</organism>
<gene>
    <name evidence="1" type="ordered locus">CAP2UW1_0452</name>
</gene>
<name>C7RKY1_ACCRE</name>
<dbReference type="EMBL" id="CP001715">
    <property type="protein sequence ID" value="ACV33803.1"/>
    <property type="molecule type" value="Genomic_DNA"/>
</dbReference>
<evidence type="ECO:0000313" key="1">
    <source>
        <dbReference type="EMBL" id="ACV33803.1"/>
    </source>
</evidence>
<sequence length="603" mass="66921">MEIGGYKGAEEEMIFSSWLGDIREVIRPRQTAAARAIRITRLALLFGVVLRVACGLAWASEEDASKSGTASFRVFPNQVFTTGKPGQLGLYIGGEDWHLLIDMPGYERISEVGKPPEFFMPEHFLFMRHPASGTTASILAEKVPGADGERACREWHAPYTSKARDQTARHVGNRGTVGKVVEVERHGKRLQVFDSEDRQFGPRQAIFWFPWYRGHCFDIHFNVTSPVAEEEALKIFDSLTYVPGKPVGVEISRGFGFAGRTLMRLSVPIAWQYRHRPGPPGPVGGAELLPSSTPIASFLVFPLGTRSPGVRERSLHDEVEANRRSIERRMQFVSPVRQVCSTGTCVYFFDLSVGPFLSSDPHSYEYHRQGWADFDGRIMGLSLLYRDDSKEDAQRMTEAFSRAQVADLAVSSPRPAATCSNPAALSAGKKLVFTTGQQGQLGLHLEGEDWHLLVDMPGFEPDDSGAADCTDVFLGMSNQSTGIKVSVAAERVDGPTDAESCRRHYATRLQQTRDAIARDTPESGIVGPVVDVEMNGKIVQLVKARPPKSQVGGPDVEVKLLNWFPYYRGFCFTFFLVFQAAEAEKEVQRFLDSVTYVNHPPPR</sequence>